<proteinExistence type="predicted"/>
<evidence type="ECO:0000259" key="1">
    <source>
        <dbReference type="Pfam" id="PF12535"/>
    </source>
</evidence>
<dbReference type="AlphaFoldDB" id="D4YUE6"/>
<dbReference type="eggNOG" id="COG1051">
    <property type="taxonomic scope" value="Bacteria"/>
</dbReference>
<protein>
    <recommendedName>
        <fullName evidence="1">UDP-X diphosphatase-like N-terminal oligomerisation domain-containing protein</fullName>
    </recommendedName>
</protein>
<dbReference type="SUPFAM" id="SSF55811">
    <property type="entry name" value="Nudix"/>
    <property type="match status" value="1"/>
</dbReference>
<dbReference type="Pfam" id="PF12535">
    <property type="entry name" value="Nudix_N"/>
    <property type="match status" value="1"/>
</dbReference>
<feature type="domain" description="UDP-X diphosphatase-like N-terminal oligomerisation" evidence="1">
    <location>
        <begin position="6"/>
        <end position="60"/>
    </location>
</feature>
<dbReference type="Gene3D" id="6.10.250.1120">
    <property type="match status" value="1"/>
</dbReference>
<keyword evidence="3" id="KW-1185">Reference proteome</keyword>
<evidence type="ECO:0000313" key="3">
    <source>
        <dbReference type="Proteomes" id="UP000004069"/>
    </source>
</evidence>
<sequence>MKDYDQFTQWALKLQSLTQAGLHYGHDAFGKERYEEIRKIAGEMMQAKTGLPQELIKTLFLGDEGYQTPKIDTRAAIFKDDQILLVHEKLSDDWSMPCGWCEVHLSTKENCIKEAKEESGRRC</sequence>
<dbReference type="Gene3D" id="3.90.79.10">
    <property type="entry name" value="Nucleoside Triphosphate Pyrophosphohydrolase"/>
    <property type="match status" value="1"/>
</dbReference>
<evidence type="ECO:0000313" key="2">
    <source>
        <dbReference type="EMBL" id="EFG55200.1"/>
    </source>
</evidence>
<dbReference type="InterPro" id="IPR059176">
    <property type="entry name" value="UDP-X_N"/>
</dbReference>
<reference evidence="2 3" key="1">
    <citation type="submission" date="2010-04" db="EMBL/GenBank/DDBJ databases">
        <authorList>
            <person name="Muzny D."/>
            <person name="Qin X."/>
            <person name="Deng J."/>
            <person name="Jiang H."/>
            <person name="Liu Y."/>
            <person name="Qu J."/>
            <person name="Song X.-Z."/>
            <person name="Zhang L."/>
            <person name="Thornton R."/>
            <person name="Coyle M."/>
            <person name="Francisco L."/>
            <person name="Jackson L."/>
            <person name="Javaid M."/>
            <person name="Korchina V."/>
            <person name="Kovar C."/>
            <person name="Mata R."/>
            <person name="Mathew T."/>
            <person name="Ngo R."/>
            <person name="Nguyen L."/>
            <person name="Nguyen N."/>
            <person name="Okwuonu G."/>
            <person name="Ongeri F."/>
            <person name="Pham C."/>
            <person name="Simmons D."/>
            <person name="Wilczek-Boney K."/>
            <person name="Hale W."/>
            <person name="Jakkamsetti A."/>
            <person name="Pham P."/>
            <person name="Ruth R."/>
            <person name="San Lucas F."/>
            <person name="Warren J."/>
            <person name="Zhang J."/>
            <person name="Zhao Z."/>
            <person name="Zhou C."/>
            <person name="Zhu D."/>
            <person name="Lee S."/>
            <person name="Bess C."/>
            <person name="Blankenburg K."/>
            <person name="Forbes L."/>
            <person name="Fu Q."/>
            <person name="Gubbala S."/>
            <person name="Hirani K."/>
            <person name="Jayaseelan J.C."/>
            <person name="Lara F."/>
            <person name="Munidasa M."/>
            <person name="Palculict T."/>
            <person name="Patil S."/>
            <person name="Pu L.-L."/>
            <person name="Saada N."/>
            <person name="Tang L."/>
            <person name="Weissenberger G."/>
            <person name="Zhu Y."/>
            <person name="Hemphill L."/>
            <person name="Shang Y."/>
            <person name="Youmans B."/>
            <person name="Ayvaz T."/>
            <person name="Ross M."/>
            <person name="Santibanez J."/>
            <person name="Aqrawi P."/>
            <person name="Gross S."/>
            <person name="Joshi V."/>
            <person name="Fowler G."/>
            <person name="Nazareth L."/>
            <person name="Reid J."/>
            <person name="Worley K."/>
            <person name="Petrosino J."/>
            <person name="Highlander S."/>
            <person name="Gibbs R."/>
        </authorList>
    </citation>
    <scope>NUCLEOTIDE SEQUENCE [LARGE SCALE GENOMIC DNA]</scope>
    <source>
        <strain evidence="2 3">DSM 11664</strain>
    </source>
</reference>
<dbReference type="Proteomes" id="UP000004069">
    <property type="component" value="Unassembled WGS sequence"/>
</dbReference>
<name>D4YUE6_9LACO</name>
<comment type="caution">
    <text evidence="2">The sequence shown here is derived from an EMBL/GenBank/DDBJ whole genome shotgun (WGS) entry which is preliminary data.</text>
</comment>
<accession>D4YUE6</accession>
<dbReference type="PATRIC" id="fig|585524.9.peg.1292"/>
<dbReference type="InterPro" id="IPR015797">
    <property type="entry name" value="NUDIX_hydrolase-like_dom_sf"/>
</dbReference>
<organism evidence="2 3">
    <name type="scientific">Lactobacillus amylolyticus DSM 11664</name>
    <dbReference type="NCBI Taxonomy" id="585524"/>
    <lineage>
        <taxon>Bacteria</taxon>
        <taxon>Bacillati</taxon>
        <taxon>Bacillota</taxon>
        <taxon>Bacilli</taxon>
        <taxon>Lactobacillales</taxon>
        <taxon>Lactobacillaceae</taxon>
        <taxon>Lactobacillus</taxon>
    </lineage>
</organism>
<gene>
    <name evidence="2" type="ORF">HMPREF0493_1157</name>
</gene>
<dbReference type="EMBL" id="ADNY01000045">
    <property type="protein sequence ID" value="EFG55200.1"/>
    <property type="molecule type" value="Genomic_DNA"/>
</dbReference>